<reference evidence="1" key="1">
    <citation type="submission" date="2020-08" db="EMBL/GenBank/DDBJ databases">
        <title>Multicomponent nature underlies the extraordinary mechanical properties of spider dragline silk.</title>
        <authorList>
            <person name="Kono N."/>
            <person name="Nakamura H."/>
            <person name="Mori M."/>
            <person name="Yoshida Y."/>
            <person name="Ohtoshi R."/>
            <person name="Malay A.D."/>
            <person name="Moran D.A.P."/>
            <person name="Tomita M."/>
            <person name="Numata K."/>
            <person name="Arakawa K."/>
        </authorList>
    </citation>
    <scope>NUCLEOTIDE SEQUENCE</scope>
</reference>
<dbReference type="AlphaFoldDB" id="A0A8X6W5J9"/>
<evidence type="ECO:0000313" key="1">
    <source>
        <dbReference type="EMBL" id="GFY28703.1"/>
    </source>
</evidence>
<organism evidence="1 2">
    <name type="scientific">Trichonephila clavipes</name>
    <name type="common">Golden silk orbweaver</name>
    <name type="synonym">Nephila clavipes</name>
    <dbReference type="NCBI Taxonomy" id="2585209"/>
    <lineage>
        <taxon>Eukaryota</taxon>
        <taxon>Metazoa</taxon>
        <taxon>Ecdysozoa</taxon>
        <taxon>Arthropoda</taxon>
        <taxon>Chelicerata</taxon>
        <taxon>Arachnida</taxon>
        <taxon>Araneae</taxon>
        <taxon>Araneomorphae</taxon>
        <taxon>Entelegynae</taxon>
        <taxon>Araneoidea</taxon>
        <taxon>Nephilidae</taxon>
        <taxon>Trichonephila</taxon>
    </lineage>
</organism>
<protein>
    <submittedName>
        <fullName evidence="1">Uncharacterized protein</fullName>
    </submittedName>
</protein>
<proteinExistence type="predicted"/>
<comment type="caution">
    <text evidence="1">The sequence shown here is derived from an EMBL/GenBank/DDBJ whole genome shotgun (WGS) entry which is preliminary data.</text>
</comment>
<dbReference type="Proteomes" id="UP000887159">
    <property type="component" value="Unassembled WGS sequence"/>
</dbReference>
<gene>
    <name evidence="1" type="ORF">TNCV_3440701</name>
</gene>
<name>A0A8X6W5J9_TRICX</name>
<sequence>MSSHWCGVEVRRGGASSEIWLWTSPGGKEGQLVTTPRRCSAGCLKYQQCVLEECESDIQYRPIP</sequence>
<keyword evidence="2" id="KW-1185">Reference proteome</keyword>
<evidence type="ECO:0000313" key="2">
    <source>
        <dbReference type="Proteomes" id="UP000887159"/>
    </source>
</evidence>
<accession>A0A8X6W5J9</accession>
<dbReference type="EMBL" id="BMAU01021386">
    <property type="protein sequence ID" value="GFY28703.1"/>
    <property type="molecule type" value="Genomic_DNA"/>
</dbReference>